<keyword evidence="1" id="KW-1133">Transmembrane helix</keyword>
<evidence type="ECO:0000313" key="3">
    <source>
        <dbReference type="Proteomes" id="UP000283485"/>
    </source>
</evidence>
<proteinExistence type="predicted"/>
<organism evidence="2 3">
    <name type="scientific">Phocaeicola plebeius</name>
    <dbReference type="NCBI Taxonomy" id="310297"/>
    <lineage>
        <taxon>Bacteria</taxon>
        <taxon>Pseudomonadati</taxon>
        <taxon>Bacteroidota</taxon>
        <taxon>Bacteroidia</taxon>
        <taxon>Bacteroidales</taxon>
        <taxon>Bacteroidaceae</taxon>
        <taxon>Phocaeicola</taxon>
    </lineage>
</organism>
<dbReference type="AlphaFoldDB" id="A0A414R258"/>
<evidence type="ECO:0000313" key="2">
    <source>
        <dbReference type="EMBL" id="RHF87102.1"/>
    </source>
</evidence>
<evidence type="ECO:0000256" key="1">
    <source>
        <dbReference type="SAM" id="Phobius"/>
    </source>
</evidence>
<dbReference type="Proteomes" id="UP000283485">
    <property type="component" value="Unassembled WGS sequence"/>
</dbReference>
<sequence length="61" mass="7380">MKVMYGKDNRTNSFLRIEQAIFYSFYLKINALLVLDMNYLFLMKETWKPPWKSVCFSKDVC</sequence>
<keyword evidence="1" id="KW-0472">Membrane</keyword>
<name>A0A414R258_9BACT</name>
<reference evidence="2 3" key="1">
    <citation type="submission" date="2018-08" db="EMBL/GenBank/DDBJ databases">
        <title>A genome reference for cultivated species of the human gut microbiota.</title>
        <authorList>
            <person name="Zou Y."/>
            <person name="Xue W."/>
            <person name="Luo G."/>
        </authorList>
    </citation>
    <scope>NUCLEOTIDE SEQUENCE [LARGE SCALE GENOMIC DNA]</scope>
    <source>
        <strain evidence="2 3">AM23-23</strain>
    </source>
</reference>
<feature type="transmembrane region" description="Helical" evidence="1">
    <location>
        <begin position="20"/>
        <end position="42"/>
    </location>
</feature>
<protein>
    <submittedName>
        <fullName evidence="2">Uncharacterized protein</fullName>
    </submittedName>
</protein>
<comment type="caution">
    <text evidence="2">The sequence shown here is derived from an EMBL/GenBank/DDBJ whole genome shotgun (WGS) entry which is preliminary data.</text>
</comment>
<gene>
    <name evidence="2" type="ORF">DW653_13935</name>
</gene>
<keyword evidence="1" id="KW-0812">Transmembrane</keyword>
<accession>A0A414R258</accession>
<dbReference type="EMBL" id="QRHQ01000036">
    <property type="protein sequence ID" value="RHF87102.1"/>
    <property type="molecule type" value="Genomic_DNA"/>
</dbReference>